<feature type="region of interest" description="Disordered" evidence="9">
    <location>
        <begin position="223"/>
        <end position="303"/>
    </location>
</feature>
<evidence type="ECO:0000256" key="1">
    <source>
        <dbReference type="ARBA" id="ARBA00004170"/>
    </source>
</evidence>
<dbReference type="PANTHER" id="PTHR14167">
    <property type="entry name" value="SH3 DOMAIN-CONTAINING"/>
    <property type="match status" value="1"/>
</dbReference>
<feature type="region of interest" description="Disordered" evidence="9">
    <location>
        <begin position="81"/>
        <end position="160"/>
    </location>
</feature>
<evidence type="ECO:0000256" key="8">
    <source>
        <dbReference type="PROSITE-ProRule" id="PRU00192"/>
    </source>
</evidence>
<evidence type="ECO:0000256" key="2">
    <source>
        <dbReference type="ARBA" id="ARBA00022443"/>
    </source>
</evidence>
<reference evidence="11" key="1">
    <citation type="submission" date="2018-07" db="EMBL/GenBank/DDBJ databases">
        <title>Comparative genomics of catfishes provides insights into carnivory and benthic adaptation.</title>
        <authorList>
            <person name="Zhang Y."/>
            <person name="Wang D."/>
            <person name="Peng Z."/>
            <person name="Zheng S."/>
            <person name="Shao F."/>
            <person name="Tao W."/>
        </authorList>
    </citation>
    <scope>NUCLEOTIDE SEQUENCE</scope>
    <source>
        <strain evidence="11">Chongqing</strain>
    </source>
</reference>
<comment type="function">
    <text evidence="6">Induces bone resorption, acting probably through a signaling cascade which results in the secretion of factor(s) enhancing osteoclast formation and activity.</text>
</comment>
<protein>
    <recommendedName>
        <fullName evidence="7">Osteoclast-stimulating factor 1</fullName>
    </recommendedName>
</protein>
<dbReference type="SMART" id="SM00326">
    <property type="entry name" value="SH3"/>
    <property type="match status" value="4"/>
</dbReference>
<evidence type="ECO:0000256" key="3">
    <source>
        <dbReference type="ARBA" id="ARBA00023043"/>
    </source>
</evidence>
<feature type="domain" description="SH3" evidence="10">
    <location>
        <begin position="528"/>
        <end position="587"/>
    </location>
</feature>
<dbReference type="PROSITE" id="PS50002">
    <property type="entry name" value="SH3"/>
    <property type="match status" value="3"/>
</dbReference>
<evidence type="ECO:0000256" key="4">
    <source>
        <dbReference type="ARBA" id="ARBA00023054"/>
    </source>
</evidence>
<dbReference type="Proteomes" id="UP001205998">
    <property type="component" value="Unassembled WGS sequence"/>
</dbReference>
<dbReference type="InterPro" id="IPR001452">
    <property type="entry name" value="SH3_domain"/>
</dbReference>
<dbReference type="AlphaFoldDB" id="A0AAD5A146"/>
<evidence type="ECO:0000259" key="10">
    <source>
        <dbReference type="PROSITE" id="PS50002"/>
    </source>
</evidence>
<feature type="domain" description="SH3" evidence="10">
    <location>
        <begin position="395"/>
        <end position="454"/>
    </location>
</feature>
<dbReference type="EMBL" id="MU592027">
    <property type="protein sequence ID" value="KAI5607335.1"/>
    <property type="molecule type" value="Genomic_DNA"/>
</dbReference>
<comment type="caution">
    <text evidence="11">The sequence shown here is derived from an EMBL/GenBank/DDBJ whole genome shotgun (WGS) entry which is preliminary data.</text>
</comment>
<dbReference type="FunFam" id="2.30.30.40:FF:000072">
    <property type="entry name" value="Unconventional Myosin IB"/>
    <property type="match status" value="1"/>
</dbReference>
<feature type="compositionally biased region" description="Polar residues" evidence="9">
    <location>
        <begin position="147"/>
        <end position="156"/>
    </location>
</feature>
<proteinExistence type="predicted"/>
<feature type="region of interest" description="Disordered" evidence="9">
    <location>
        <begin position="369"/>
        <end position="390"/>
    </location>
</feature>
<gene>
    <name evidence="11" type="ORF">C0J50_7087</name>
</gene>
<comment type="subcellular location">
    <subcellularLocation>
        <location evidence="1">Membrane</location>
        <topology evidence="1">Peripheral membrane protein</topology>
    </subcellularLocation>
</comment>
<organism evidence="11 12">
    <name type="scientific">Silurus asotus</name>
    <name type="common">Amur catfish</name>
    <name type="synonym">Parasilurus asotus</name>
    <dbReference type="NCBI Taxonomy" id="30991"/>
    <lineage>
        <taxon>Eukaryota</taxon>
        <taxon>Metazoa</taxon>
        <taxon>Chordata</taxon>
        <taxon>Craniata</taxon>
        <taxon>Vertebrata</taxon>
        <taxon>Euteleostomi</taxon>
        <taxon>Actinopterygii</taxon>
        <taxon>Neopterygii</taxon>
        <taxon>Teleostei</taxon>
        <taxon>Ostariophysi</taxon>
        <taxon>Siluriformes</taxon>
        <taxon>Siluridae</taxon>
        <taxon>Silurus</taxon>
    </lineage>
</organism>
<feature type="region of interest" description="Disordered" evidence="9">
    <location>
        <begin position="18"/>
        <end position="48"/>
    </location>
</feature>
<keyword evidence="5" id="KW-0472">Membrane</keyword>
<feature type="compositionally biased region" description="Polar residues" evidence="9">
    <location>
        <begin position="268"/>
        <end position="279"/>
    </location>
</feature>
<sequence>MATLSSERNIQAKIQEFEKQMTTDENGIPFPRPRNTTRPAVAPKPSVTPRFSIRNTTEVVTNTQTYSWNQYEEVISTNSTPVFPPPALRPQMPKKPSLNSIDQFKPLIKPPPQLPSRPSLRRGRNINSPEEDAGFSTPPFSPRPANNGPQNTSNHSSTKENEYVDAPVSFSNVARAAAFTSAVTRKPTIIKVPSKQEQEESDWFSPAFPVQRALEDPPAFIKHKDSFNSVRDPVLPPRPGGGKVLPNRTPSAKLVPGRPPLPRRESVQRNSTLQSQNSNRLRRNPSKKAPVLPPRPNPGHSLYNKYTLEIPHGIAEYDYNGMHTGELSFQKNEVLVLLNQTNSQTFECQVGDVKGTVQTSYMKVITPLSNYSHHHPNQGPQESASRQTFASSAENGILQVQALYDFTPEGPGELGLKAGDIINNVEQLDSEWYLGTSKGLTGFFPINYVKTLPRQPAAAHVPVSSPRPVPATPQKVSDSVCSGPRCVARFDFEGEHNDELSFTEGQVIQLLEYLGEEWARGQIGSHACGVERVKALYDFTAQTDGDLSFLRGDVIEVIEHIDEEWSHGRLNGREGLFPTTFTETHTGTHNFTLLLFVGVQIPQETYIKMIYGTGNHLFYPALFSVQVGSHAVDLWSRRRNNIGEQKQLGKCYFIYHYVHEMPDPSLGKTELLFCVCVCGCDFHKCDYLSICIIILSVYKKKKDLEQAKRFGQLIHL</sequence>
<evidence type="ECO:0000256" key="5">
    <source>
        <dbReference type="ARBA" id="ARBA00023136"/>
    </source>
</evidence>
<evidence type="ECO:0000313" key="12">
    <source>
        <dbReference type="Proteomes" id="UP001205998"/>
    </source>
</evidence>
<dbReference type="Gene3D" id="2.30.30.40">
    <property type="entry name" value="SH3 Domains"/>
    <property type="match status" value="4"/>
</dbReference>
<keyword evidence="3" id="KW-0040">ANK repeat</keyword>
<dbReference type="InterPro" id="IPR050384">
    <property type="entry name" value="Endophilin_SH3RF"/>
</dbReference>
<dbReference type="InterPro" id="IPR036028">
    <property type="entry name" value="SH3-like_dom_sf"/>
</dbReference>
<evidence type="ECO:0000256" key="9">
    <source>
        <dbReference type="SAM" id="MobiDB-lite"/>
    </source>
</evidence>
<keyword evidence="12" id="KW-1185">Reference proteome</keyword>
<accession>A0AAD5A146</accession>
<dbReference type="PANTHER" id="PTHR14167:SF81">
    <property type="entry name" value="ENDOPHILIN-A"/>
    <property type="match status" value="1"/>
</dbReference>
<evidence type="ECO:0000256" key="6">
    <source>
        <dbReference type="ARBA" id="ARBA00037432"/>
    </source>
</evidence>
<dbReference type="SUPFAM" id="SSF50044">
    <property type="entry name" value="SH3-domain"/>
    <property type="match status" value="4"/>
</dbReference>
<evidence type="ECO:0000313" key="11">
    <source>
        <dbReference type="EMBL" id="KAI5607335.1"/>
    </source>
</evidence>
<keyword evidence="2 8" id="KW-0728">SH3 domain</keyword>
<dbReference type="Pfam" id="PF00018">
    <property type="entry name" value="SH3_1"/>
    <property type="match status" value="4"/>
</dbReference>
<name>A0AAD5A146_SILAS</name>
<keyword evidence="4" id="KW-0175">Coiled coil</keyword>
<dbReference type="PRINTS" id="PR00452">
    <property type="entry name" value="SH3DOMAIN"/>
</dbReference>
<feature type="domain" description="SH3" evidence="10">
    <location>
        <begin position="308"/>
        <end position="367"/>
    </location>
</feature>
<feature type="compositionally biased region" description="Polar residues" evidence="9">
    <location>
        <begin position="378"/>
        <end position="390"/>
    </location>
</feature>
<evidence type="ECO:0000256" key="7">
    <source>
        <dbReference type="ARBA" id="ARBA00040640"/>
    </source>
</evidence>